<dbReference type="Pfam" id="PF10756">
    <property type="entry name" value="bPH_6"/>
    <property type="match status" value="1"/>
</dbReference>
<reference evidence="3 4" key="1">
    <citation type="journal article" date="2013" name="Genome Announc.">
        <title>Draft genome sequence of an Actinobacterium, Brachybacterium muris strain UCD-AY4.</title>
        <authorList>
            <person name="Lo J.R."/>
            <person name="Lang J.M."/>
            <person name="Darling A.E."/>
            <person name="Eisen J.A."/>
            <person name="Coil D.A."/>
        </authorList>
    </citation>
    <scope>NUCLEOTIDE SEQUENCE [LARGE SCALE GENOMIC DNA]</scope>
    <source>
        <strain evidence="3 4">UCD-AY4</strain>
    </source>
</reference>
<dbReference type="HOGENOM" id="CLU_110740_2_1_11"/>
<protein>
    <recommendedName>
        <fullName evidence="2">Low molecular weight protein antigen 6 PH domain-containing protein</fullName>
    </recommendedName>
</protein>
<dbReference type="RefSeq" id="WP_017822534.1">
    <property type="nucleotide sequence ID" value="NZ_AORC01000004.1"/>
</dbReference>
<accession>A0A022KX53</accession>
<keyword evidence="4" id="KW-1185">Reference proteome</keyword>
<evidence type="ECO:0000259" key="2">
    <source>
        <dbReference type="Pfam" id="PF10756"/>
    </source>
</evidence>
<proteinExistence type="predicted"/>
<evidence type="ECO:0000313" key="3">
    <source>
        <dbReference type="EMBL" id="EYT50456.1"/>
    </source>
</evidence>
<feature type="domain" description="Low molecular weight protein antigen 6 PH" evidence="2">
    <location>
        <begin position="64"/>
        <end position="130"/>
    </location>
</feature>
<organism evidence="3 4">
    <name type="scientific">Brachybacterium muris UCD-AY4</name>
    <dbReference type="NCBI Taxonomy" id="1249481"/>
    <lineage>
        <taxon>Bacteria</taxon>
        <taxon>Bacillati</taxon>
        <taxon>Actinomycetota</taxon>
        <taxon>Actinomycetes</taxon>
        <taxon>Micrococcales</taxon>
        <taxon>Dermabacteraceae</taxon>
        <taxon>Brachybacterium</taxon>
    </lineage>
</organism>
<gene>
    <name evidence="3" type="ORF">D641_0104110</name>
</gene>
<evidence type="ECO:0000313" key="4">
    <source>
        <dbReference type="Proteomes" id="UP000019754"/>
    </source>
</evidence>
<evidence type="ECO:0000256" key="1">
    <source>
        <dbReference type="SAM" id="Phobius"/>
    </source>
</evidence>
<comment type="caution">
    <text evidence="3">The sequence shown here is derived from an EMBL/GenBank/DDBJ whole genome shotgun (WGS) entry which is preliminary data.</text>
</comment>
<feature type="transmembrane region" description="Helical" evidence="1">
    <location>
        <begin position="45"/>
        <end position="68"/>
    </location>
</feature>
<dbReference type="STRING" id="1249481.D641_0104110"/>
<keyword evidence="1" id="KW-0812">Transmembrane</keyword>
<dbReference type="EMBL" id="AORC01000004">
    <property type="protein sequence ID" value="EYT50456.1"/>
    <property type="molecule type" value="Genomic_DNA"/>
</dbReference>
<sequence length="146" mass="15613">MHPAGTVVFRPRMVRVVGYGIAAVMLVGLVAGGILIPGFSPLDRAGMIMFGVLAALFCHLQASVRLVAGPETLEVRNLFRSRTITWPEVVGVSFPMGDPWAHLDLADGTTLATWAIQRADGKRGIVDAHRLAALVRERGEAADNDA</sequence>
<dbReference type="OrthoDB" id="3824918at2"/>
<dbReference type="InterPro" id="IPR019692">
    <property type="entry name" value="CFP-6_PH"/>
</dbReference>
<keyword evidence="1" id="KW-0472">Membrane</keyword>
<keyword evidence="1" id="KW-1133">Transmembrane helix</keyword>
<dbReference type="AlphaFoldDB" id="A0A022KX53"/>
<dbReference type="Proteomes" id="UP000019754">
    <property type="component" value="Unassembled WGS sequence"/>
</dbReference>
<name>A0A022KX53_9MICO</name>
<feature type="transmembrane region" description="Helical" evidence="1">
    <location>
        <begin position="16"/>
        <end position="39"/>
    </location>
</feature>